<dbReference type="InterPro" id="IPR046947">
    <property type="entry name" value="LytR-like"/>
</dbReference>
<dbReference type="SMART" id="SM00850">
    <property type="entry name" value="LytTR"/>
    <property type="match status" value="1"/>
</dbReference>
<dbReference type="Proteomes" id="UP000660862">
    <property type="component" value="Unassembled WGS sequence"/>
</dbReference>
<dbReference type="InterPro" id="IPR001789">
    <property type="entry name" value="Sig_transdc_resp-reg_receiver"/>
</dbReference>
<sequence>MHTRTAISVDDEQAAHYALHNLLKGYHGIKLIGQAHNGTEAVTLINSLKPEIVFLDVQMPDMNGFEVLKRLSYQPYIVFCTAYDQYAIEAFNQNSIDYLLKPVDDKRFAQCVGKIEKFIPKHQEIDVSKLMDWSSMLNPPKKAFAIPITVRSKITFVPCETIAFCAARDGYVSLVTDDGTEHVCDLTLKQLEERLPDDFLRVQKSYIVKKTKIETVEKHFNNRLVLTMADNSRTKITTGTSYISVIRRELLL</sequence>
<comment type="caution">
    <text evidence="4">The sequence shown here is derived from an EMBL/GenBank/DDBJ whole genome shotgun (WGS) entry which is preliminary data.</text>
</comment>
<dbReference type="PROSITE" id="PS50110">
    <property type="entry name" value="RESPONSE_REGULATORY"/>
    <property type="match status" value="1"/>
</dbReference>
<dbReference type="SMART" id="SM00448">
    <property type="entry name" value="REC"/>
    <property type="match status" value="1"/>
</dbReference>
<dbReference type="Pfam" id="PF04397">
    <property type="entry name" value="LytTR"/>
    <property type="match status" value="1"/>
</dbReference>
<organism evidence="4 5">
    <name type="scientific">Parapedobacter pyrenivorans</name>
    <dbReference type="NCBI Taxonomy" id="1305674"/>
    <lineage>
        <taxon>Bacteria</taxon>
        <taxon>Pseudomonadati</taxon>
        <taxon>Bacteroidota</taxon>
        <taxon>Sphingobacteriia</taxon>
        <taxon>Sphingobacteriales</taxon>
        <taxon>Sphingobacteriaceae</taxon>
        <taxon>Parapedobacter</taxon>
    </lineage>
</organism>
<feature type="domain" description="HTH LytTR-type" evidence="3">
    <location>
        <begin position="146"/>
        <end position="252"/>
    </location>
</feature>
<feature type="modified residue" description="4-aspartylphosphate" evidence="1">
    <location>
        <position position="56"/>
    </location>
</feature>
<dbReference type="PANTHER" id="PTHR37299:SF1">
    <property type="entry name" value="STAGE 0 SPORULATION PROTEIN A HOMOLOG"/>
    <property type="match status" value="1"/>
</dbReference>
<dbReference type="Gene3D" id="3.40.50.2300">
    <property type="match status" value="1"/>
</dbReference>
<name>A0A917I1M9_9SPHI</name>
<dbReference type="GO" id="GO:0003677">
    <property type="term" value="F:DNA binding"/>
    <property type="evidence" value="ECO:0007669"/>
    <property type="project" value="UniProtKB-KW"/>
</dbReference>
<reference evidence="4" key="2">
    <citation type="submission" date="2020-09" db="EMBL/GenBank/DDBJ databases">
        <authorList>
            <person name="Sun Q."/>
            <person name="Zhou Y."/>
        </authorList>
    </citation>
    <scope>NUCLEOTIDE SEQUENCE</scope>
    <source>
        <strain evidence="4">CGMCC 1.12195</strain>
    </source>
</reference>
<dbReference type="InterPro" id="IPR007492">
    <property type="entry name" value="LytTR_DNA-bd_dom"/>
</dbReference>
<keyword evidence="5" id="KW-1185">Reference proteome</keyword>
<dbReference type="PROSITE" id="PS50930">
    <property type="entry name" value="HTH_LYTTR"/>
    <property type="match status" value="1"/>
</dbReference>
<dbReference type="AlphaFoldDB" id="A0A917I1M9"/>
<dbReference type="SUPFAM" id="SSF52172">
    <property type="entry name" value="CheY-like"/>
    <property type="match status" value="1"/>
</dbReference>
<evidence type="ECO:0000313" key="5">
    <source>
        <dbReference type="Proteomes" id="UP000660862"/>
    </source>
</evidence>
<dbReference type="GO" id="GO:0000156">
    <property type="term" value="F:phosphorelay response regulator activity"/>
    <property type="evidence" value="ECO:0007669"/>
    <property type="project" value="InterPro"/>
</dbReference>
<evidence type="ECO:0000313" key="4">
    <source>
        <dbReference type="EMBL" id="GGH01752.1"/>
    </source>
</evidence>
<dbReference type="EMBL" id="BMER01000006">
    <property type="protein sequence ID" value="GGH01752.1"/>
    <property type="molecule type" value="Genomic_DNA"/>
</dbReference>
<keyword evidence="1" id="KW-0597">Phosphoprotein</keyword>
<reference evidence="4" key="1">
    <citation type="journal article" date="2014" name="Int. J. Syst. Evol. Microbiol.">
        <title>Complete genome sequence of Corynebacterium casei LMG S-19264T (=DSM 44701T), isolated from a smear-ripened cheese.</title>
        <authorList>
            <consortium name="US DOE Joint Genome Institute (JGI-PGF)"/>
            <person name="Walter F."/>
            <person name="Albersmeier A."/>
            <person name="Kalinowski J."/>
            <person name="Ruckert C."/>
        </authorList>
    </citation>
    <scope>NUCLEOTIDE SEQUENCE</scope>
    <source>
        <strain evidence="4">CGMCC 1.12195</strain>
    </source>
</reference>
<keyword evidence="4" id="KW-0238">DNA-binding</keyword>
<evidence type="ECO:0000256" key="1">
    <source>
        <dbReference type="PROSITE-ProRule" id="PRU00169"/>
    </source>
</evidence>
<evidence type="ECO:0000259" key="3">
    <source>
        <dbReference type="PROSITE" id="PS50930"/>
    </source>
</evidence>
<dbReference type="Gene3D" id="2.40.50.1020">
    <property type="entry name" value="LytTr DNA-binding domain"/>
    <property type="match status" value="1"/>
</dbReference>
<dbReference type="InterPro" id="IPR011006">
    <property type="entry name" value="CheY-like_superfamily"/>
</dbReference>
<evidence type="ECO:0000259" key="2">
    <source>
        <dbReference type="PROSITE" id="PS50110"/>
    </source>
</evidence>
<accession>A0A917I1M9</accession>
<dbReference type="Pfam" id="PF00072">
    <property type="entry name" value="Response_reg"/>
    <property type="match status" value="1"/>
</dbReference>
<feature type="domain" description="Response regulatory" evidence="2">
    <location>
        <begin position="5"/>
        <end position="116"/>
    </location>
</feature>
<proteinExistence type="predicted"/>
<protein>
    <submittedName>
        <fullName evidence="4">DNA-binding response regulator</fullName>
    </submittedName>
</protein>
<dbReference type="PANTHER" id="PTHR37299">
    <property type="entry name" value="TRANSCRIPTIONAL REGULATOR-RELATED"/>
    <property type="match status" value="1"/>
</dbReference>
<gene>
    <name evidence="4" type="ORF">GCM10007415_42350</name>
</gene>